<evidence type="ECO:0000313" key="3">
    <source>
        <dbReference type="Proteomes" id="UP000229756"/>
    </source>
</evidence>
<keyword evidence="1" id="KW-1133">Transmembrane helix</keyword>
<comment type="caution">
    <text evidence="2">The sequence shown here is derived from an EMBL/GenBank/DDBJ whole genome shotgun (WGS) entry which is preliminary data.</text>
</comment>
<name>A0A2M8ELC6_UNCKA</name>
<gene>
    <name evidence="2" type="ORF">CO058_02965</name>
</gene>
<dbReference type="EMBL" id="PFSJ01000022">
    <property type="protein sequence ID" value="PJC23543.1"/>
    <property type="molecule type" value="Genomic_DNA"/>
</dbReference>
<protein>
    <submittedName>
        <fullName evidence="2">Uncharacterized protein</fullName>
    </submittedName>
</protein>
<keyword evidence="1" id="KW-0812">Transmembrane</keyword>
<keyword evidence="1" id="KW-0472">Membrane</keyword>
<feature type="transmembrane region" description="Helical" evidence="1">
    <location>
        <begin position="7"/>
        <end position="30"/>
    </location>
</feature>
<organism evidence="2 3">
    <name type="scientific">candidate division WWE3 bacterium CG_4_9_14_0_2_um_filter_35_11</name>
    <dbReference type="NCBI Taxonomy" id="1975077"/>
    <lineage>
        <taxon>Bacteria</taxon>
        <taxon>Katanobacteria</taxon>
    </lineage>
</organism>
<evidence type="ECO:0000256" key="1">
    <source>
        <dbReference type="SAM" id="Phobius"/>
    </source>
</evidence>
<dbReference type="AlphaFoldDB" id="A0A2M8ELC6"/>
<accession>A0A2M8ELC6</accession>
<proteinExistence type="predicted"/>
<dbReference type="Proteomes" id="UP000229756">
    <property type="component" value="Unassembled WGS sequence"/>
</dbReference>
<sequence>MDKKLRSIVVPIVIFIVTVIVGSSIVFYSFNLDASLDSKELVMGVQTEASVEEKITTEEAPVPEVAPEIKPEANDAMEVSVETIIDSSNLVPVCESFKNITSLTGSTDESNFSFEVNSYDPDSADSIQSVKYSFLNKETNTSVKDYECVIGEDTKEFEDGSKCANSIVDQEKGEDAIAKYKSVLSNFKFPGNGDYFVKALVVSTDGTFAKCAVSKANE</sequence>
<evidence type="ECO:0000313" key="2">
    <source>
        <dbReference type="EMBL" id="PJC23543.1"/>
    </source>
</evidence>
<reference evidence="3" key="1">
    <citation type="submission" date="2017-09" db="EMBL/GenBank/DDBJ databases">
        <title>Depth-based differentiation of microbial function through sediment-hosted aquifers and enrichment of novel symbionts in the deep terrestrial subsurface.</title>
        <authorList>
            <person name="Probst A.J."/>
            <person name="Ladd B."/>
            <person name="Jarett J.K."/>
            <person name="Geller-Mcgrath D.E."/>
            <person name="Sieber C.M.K."/>
            <person name="Emerson J.B."/>
            <person name="Anantharaman K."/>
            <person name="Thomas B.C."/>
            <person name="Malmstrom R."/>
            <person name="Stieglmeier M."/>
            <person name="Klingl A."/>
            <person name="Woyke T."/>
            <person name="Ryan C.M."/>
            <person name="Banfield J.F."/>
        </authorList>
    </citation>
    <scope>NUCLEOTIDE SEQUENCE [LARGE SCALE GENOMIC DNA]</scope>
</reference>